<proteinExistence type="predicted"/>
<protein>
    <submittedName>
        <fullName evidence="1">Uncharacterized protein</fullName>
    </submittedName>
</protein>
<sequence>MSKENYEAHILRKEEARLEKEVDETRNDFLTDAMDLQALLLCPRSNVSTLYYKMKLATNNFTIYNLADYMNVCRQARENPAEYNVEYLGHTYFMNFEAHIFFKSIRPGKVVGNLCVTALQYVPDGTIKFKFNVSDE</sequence>
<dbReference type="AlphaFoldDB" id="A0A9P0D813"/>
<keyword evidence="2" id="KW-1185">Reference proteome</keyword>
<reference evidence="1" key="1">
    <citation type="submission" date="2022-01" db="EMBL/GenBank/DDBJ databases">
        <authorList>
            <person name="King R."/>
        </authorList>
    </citation>
    <scope>NUCLEOTIDE SEQUENCE</scope>
</reference>
<name>A0A9P0D813_9CUCU</name>
<dbReference type="OrthoDB" id="6733722at2759"/>
<gene>
    <name evidence="1" type="ORF">PSYICH_LOCUS12162</name>
</gene>
<accession>A0A9P0D813</accession>
<organism evidence="1 2">
    <name type="scientific">Psylliodes chrysocephalus</name>
    <dbReference type="NCBI Taxonomy" id="3402493"/>
    <lineage>
        <taxon>Eukaryota</taxon>
        <taxon>Metazoa</taxon>
        <taxon>Ecdysozoa</taxon>
        <taxon>Arthropoda</taxon>
        <taxon>Hexapoda</taxon>
        <taxon>Insecta</taxon>
        <taxon>Pterygota</taxon>
        <taxon>Neoptera</taxon>
        <taxon>Endopterygota</taxon>
        <taxon>Coleoptera</taxon>
        <taxon>Polyphaga</taxon>
        <taxon>Cucujiformia</taxon>
        <taxon>Chrysomeloidea</taxon>
        <taxon>Chrysomelidae</taxon>
        <taxon>Galerucinae</taxon>
        <taxon>Alticini</taxon>
        <taxon>Psylliodes</taxon>
    </lineage>
</organism>
<evidence type="ECO:0000313" key="2">
    <source>
        <dbReference type="Proteomes" id="UP001153636"/>
    </source>
</evidence>
<dbReference type="Proteomes" id="UP001153636">
    <property type="component" value="Chromosome 6"/>
</dbReference>
<dbReference type="EMBL" id="OV651818">
    <property type="protein sequence ID" value="CAH1112075.1"/>
    <property type="molecule type" value="Genomic_DNA"/>
</dbReference>
<evidence type="ECO:0000313" key="1">
    <source>
        <dbReference type="EMBL" id="CAH1112075.1"/>
    </source>
</evidence>